<dbReference type="FunFam" id="3.90.400.10:FF:000003">
    <property type="entry name" value="Probable alpha-glucosidase (Maltase)"/>
    <property type="match status" value="1"/>
</dbReference>
<evidence type="ECO:0000313" key="7">
    <source>
        <dbReference type="Proteomes" id="UP000769528"/>
    </source>
</evidence>
<keyword evidence="7" id="KW-1185">Reference proteome</keyword>
<dbReference type="PANTHER" id="PTHR10357">
    <property type="entry name" value="ALPHA-AMYLASE FAMILY MEMBER"/>
    <property type="match status" value="1"/>
</dbReference>
<evidence type="ECO:0000313" key="6">
    <source>
        <dbReference type="EMBL" id="KAH3664443.1"/>
    </source>
</evidence>
<dbReference type="EMBL" id="JAEUBF010001473">
    <property type="protein sequence ID" value="KAH3664443.1"/>
    <property type="molecule type" value="Genomic_DNA"/>
</dbReference>
<feature type="domain" description="Glycosyl hydrolase family 13 catalytic" evidence="5">
    <location>
        <begin position="16"/>
        <end position="436"/>
    </location>
</feature>
<comment type="similarity">
    <text evidence="1">Belongs to the glycosyl hydrolase 13 family.</text>
</comment>
<dbReference type="Pfam" id="PF00128">
    <property type="entry name" value="Alpha-amylase"/>
    <property type="match status" value="1"/>
</dbReference>
<dbReference type="GO" id="GO:0004574">
    <property type="term" value="F:oligo-1,6-glucosidase activity"/>
    <property type="evidence" value="ECO:0007669"/>
    <property type="project" value="TreeGrafter"/>
</dbReference>
<dbReference type="AlphaFoldDB" id="A0A9P8T322"/>
<dbReference type="GO" id="GO:0033934">
    <property type="term" value="F:glucan 1,4-alpha-maltotriohydrolase activity"/>
    <property type="evidence" value="ECO:0007669"/>
    <property type="project" value="TreeGrafter"/>
</dbReference>
<comment type="caution">
    <text evidence="6">The sequence shown here is derived from an EMBL/GenBank/DDBJ whole genome shotgun (WGS) entry which is preliminary data.</text>
</comment>
<dbReference type="InterPro" id="IPR045857">
    <property type="entry name" value="O16G_dom_2"/>
</dbReference>
<dbReference type="GO" id="GO:0005987">
    <property type="term" value="P:sucrose catabolic process"/>
    <property type="evidence" value="ECO:0007669"/>
    <property type="project" value="TreeGrafter"/>
</dbReference>
<dbReference type="InterPro" id="IPR013780">
    <property type="entry name" value="Glyco_hydro_b"/>
</dbReference>
<dbReference type="CDD" id="cd11333">
    <property type="entry name" value="AmyAc_SI_OligoGlu_DGase"/>
    <property type="match status" value="1"/>
</dbReference>
<reference evidence="6" key="1">
    <citation type="journal article" date="2021" name="Open Biol.">
        <title>Shared evolutionary footprints suggest mitochondrial oxidative damage underlies multiple complex I losses in fungi.</title>
        <authorList>
            <person name="Schikora-Tamarit M.A."/>
            <person name="Marcet-Houben M."/>
            <person name="Nosek J."/>
            <person name="Gabaldon T."/>
        </authorList>
    </citation>
    <scope>NUCLEOTIDE SEQUENCE</scope>
    <source>
        <strain evidence="6">CBS6341</strain>
    </source>
</reference>
<evidence type="ECO:0000256" key="1">
    <source>
        <dbReference type="ARBA" id="ARBA00008061"/>
    </source>
</evidence>
<protein>
    <recommendedName>
        <fullName evidence="5">Glycosyl hydrolase family 13 catalytic domain-containing protein</fullName>
    </recommendedName>
</protein>
<dbReference type="GO" id="GO:0000025">
    <property type="term" value="P:maltose catabolic process"/>
    <property type="evidence" value="ECO:0007669"/>
    <property type="project" value="TreeGrafter"/>
</dbReference>
<dbReference type="Gene3D" id="3.90.400.10">
    <property type="entry name" value="Oligo-1,6-glucosidase, Domain 2"/>
    <property type="match status" value="1"/>
</dbReference>
<dbReference type="SUPFAM" id="SSF51445">
    <property type="entry name" value="(Trans)glycosidases"/>
    <property type="match status" value="1"/>
</dbReference>
<reference evidence="6" key="2">
    <citation type="submission" date="2021-01" db="EMBL/GenBank/DDBJ databases">
        <authorList>
            <person name="Schikora-Tamarit M.A."/>
        </authorList>
    </citation>
    <scope>NUCLEOTIDE SEQUENCE</scope>
    <source>
        <strain evidence="6">CBS6341</strain>
    </source>
</reference>
<sequence length="568" mass="65915">MTITEIPWWKDAVVYQIWPHSFKDSNGDGIGDFKGIISQLDHIKNLGATVIWLSPHYKSPCFDMGYDIADYEDVNENYGTLEECFELIDAIHAKGLKIIFDLVVNHTSHEHKWFKESRSSKTNPKRDWYIWKPPRYDENGKRHPPNNWSSHFSGSAWSYDELTDEYYLRLFANEQPDLNWENPDTRNAIYDSALKFWYEHGVDGFRIDTAGLYSKTQTFLDAPVIFPDQEFQPCGIYTHNGPRIHEFHKEMYEKTTGNYDAMTVGEVGHGSREDALKYVSAKEKELNMIFIFDPVEVGSDPSDRFRYNGFKLSDFKKAIKAQVGFISGTDAWSAVFIENHDQPRSVTRFGNTSTPLFHEKSAKLLALLQTSLTGTLFIYQGQEIGMTNVSRSWDISEYLDINTINYVEAFKEKIHTEEEYEKLLDVINLVARDHSRTPVQWDDSSNGGFTTGKPWTRVNDNYKDINAAKQVKDPNSIYSFWSKLLKFRNEHKEILTHGNFEILDFENEDTFQFVKTSENGEKAHVVLNFSDKTLEFENQVKGGKLAINNYDQFEESKLQPYEARLYII</sequence>
<dbReference type="Gene3D" id="3.20.20.80">
    <property type="entry name" value="Glycosidases"/>
    <property type="match status" value="1"/>
</dbReference>
<dbReference type="Proteomes" id="UP000769528">
    <property type="component" value="Unassembled WGS sequence"/>
</dbReference>
<proteinExistence type="inferred from homology"/>
<dbReference type="InterPro" id="IPR006047">
    <property type="entry name" value="GH13_cat_dom"/>
</dbReference>
<dbReference type="GO" id="GO:0004556">
    <property type="term" value="F:alpha-amylase activity"/>
    <property type="evidence" value="ECO:0007669"/>
    <property type="project" value="TreeGrafter"/>
</dbReference>
<dbReference type="GO" id="GO:0004575">
    <property type="term" value="F:sucrose alpha-glucosidase activity"/>
    <property type="evidence" value="ECO:0007669"/>
    <property type="project" value="TreeGrafter"/>
</dbReference>
<evidence type="ECO:0000259" key="5">
    <source>
        <dbReference type="SMART" id="SM00642"/>
    </source>
</evidence>
<name>A0A9P8T322_9ASCO</name>
<dbReference type="PANTHER" id="PTHR10357:SF179">
    <property type="entry name" value="NEUTRAL AND BASIC AMINO ACID TRANSPORT PROTEIN RBAT"/>
    <property type="match status" value="1"/>
</dbReference>
<dbReference type="Gene3D" id="2.60.40.1180">
    <property type="entry name" value="Golgi alpha-mannosidase II"/>
    <property type="match status" value="1"/>
</dbReference>
<dbReference type="InterPro" id="IPR017853">
    <property type="entry name" value="GH"/>
</dbReference>
<organism evidence="6 7">
    <name type="scientific">Wickerhamomyces mucosus</name>
    <dbReference type="NCBI Taxonomy" id="1378264"/>
    <lineage>
        <taxon>Eukaryota</taxon>
        <taxon>Fungi</taxon>
        <taxon>Dikarya</taxon>
        <taxon>Ascomycota</taxon>
        <taxon>Saccharomycotina</taxon>
        <taxon>Saccharomycetes</taxon>
        <taxon>Phaffomycetales</taxon>
        <taxon>Wickerhamomycetaceae</taxon>
        <taxon>Wickerhamomyces</taxon>
    </lineage>
</organism>
<dbReference type="FunFam" id="2.60.40.1180:FF:000007">
    <property type="entry name" value="Sucrose isomerase"/>
    <property type="match status" value="1"/>
</dbReference>
<keyword evidence="3" id="KW-0326">Glycosidase</keyword>
<accession>A0A9P8T322</accession>
<evidence type="ECO:0000256" key="4">
    <source>
        <dbReference type="ARBA" id="ARBA00026248"/>
    </source>
</evidence>
<dbReference type="SMART" id="SM00642">
    <property type="entry name" value="Aamy"/>
    <property type="match status" value="1"/>
</dbReference>
<dbReference type="SUPFAM" id="SSF51011">
    <property type="entry name" value="Glycosyl hydrolase domain"/>
    <property type="match status" value="1"/>
</dbReference>
<evidence type="ECO:0000256" key="2">
    <source>
        <dbReference type="ARBA" id="ARBA00022801"/>
    </source>
</evidence>
<gene>
    <name evidence="6" type="ORF">WICMUC_005828</name>
</gene>
<keyword evidence="2" id="KW-0378">Hydrolase</keyword>
<keyword evidence="4" id="KW-0462">Maltose metabolism</keyword>
<evidence type="ECO:0000256" key="3">
    <source>
        <dbReference type="ARBA" id="ARBA00023295"/>
    </source>
</evidence>
<dbReference type="FunFam" id="3.20.20.80:FF:000087">
    <property type="entry name" value="Oligo-1,6-glucosidase IMA1"/>
    <property type="match status" value="1"/>
</dbReference>
<dbReference type="OrthoDB" id="1740265at2759"/>